<keyword evidence="13 14" id="KW-0472">Membrane</keyword>
<name>A0ABW3HRT7_9BACL</name>
<dbReference type="SMART" id="SM00304">
    <property type="entry name" value="HAMP"/>
    <property type="match status" value="1"/>
</dbReference>
<dbReference type="RefSeq" id="WP_377564546.1">
    <property type="nucleotide sequence ID" value="NZ_JBHTJZ010000014.1"/>
</dbReference>
<reference evidence="18" key="1">
    <citation type="journal article" date="2019" name="Int. J. Syst. Evol. Microbiol.">
        <title>The Global Catalogue of Microorganisms (GCM) 10K type strain sequencing project: providing services to taxonomists for standard genome sequencing and annotation.</title>
        <authorList>
            <consortium name="The Broad Institute Genomics Platform"/>
            <consortium name="The Broad Institute Genome Sequencing Center for Infectious Disease"/>
            <person name="Wu L."/>
            <person name="Ma J."/>
        </authorList>
    </citation>
    <scope>NUCLEOTIDE SEQUENCE [LARGE SCALE GENOMIC DNA]</scope>
    <source>
        <strain evidence="18">CCUG 59129</strain>
    </source>
</reference>
<dbReference type="SMART" id="SM00387">
    <property type="entry name" value="HATPase_c"/>
    <property type="match status" value="1"/>
</dbReference>
<dbReference type="SMART" id="SM00388">
    <property type="entry name" value="HisKA"/>
    <property type="match status" value="1"/>
</dbReference>
<feature type="domain" description="Histidine kinase" evidence="15">
    <location>
        <begin position="248"/>
        <end position="463"/>
    </location>
</feature>
<dbReference type="EMBL" id="JBHTJZ010000014">
    <property type="protein sequence ID" value="MFD0960174.1"/>
    <property type="molecule type" value="Genomic_DNA"/>
</dbReference>
<keyword evidence="9 17" id="KW-0418">Kinase</keyword>
<comment type="subcellular location">
    <subcellularLocation>
        <location evidence="2">Cell membrane</location>
        <topology evidence="2">Multi-pass membrane protein</topology>
    </subcellularLocation>
</comment>
<comment type="caution">
    <text evidence="17">The sequence shown here is derived from an EMBL/GenBank/DDBJ whole genome shotgun (WGS) entry which is preliminary data.</text>
</comment>
<keyword evidence="4" id="KW-1003">Cell membrane</keyword>
<dbReference type="InterPro" id="IPR036890">
    <property type="entry name" value="HATPase_C_sf"/>
</dbReference>
<evidence type="ECO:0000256" key="4">
    <source>
        <dbReference type="ARBA" id="ARBA00022475"/>
    </source>
</evidence>
<keyword evidence="10" id="KW-0067">ATP-binding</keyword>
<dbReference type="InterPro" id="IPR003660">
    <property type="entry name" value="HAMP_dom"/>
</dbReference>
<evidence type="ECO:0000256" key="5">
    <source>
        <dbReference type="ARBA" id="ARBA00022553"/>
    </source>
</evidence>
<feature type="transmembrane region" description="Helical" evidence="14">
    <location>
        <begin position="164"/>
        <end position="187"/>
    </location>
</feature>
<dbReference type="Pfam" id="PF02518">
    <property type="entry name" value="HATPase_c"/>
    <property type="match status" value="1"/>
</dbReference>
<dbReference type="InterPro" id="IPR005467">
    <property type="entry name" value="His_kinase_dom"/>
</dbReference>
<evidence type="ECO:0000313" key="17">
    <source>
        <dbReference type="EMBL" id="MFD0960174.1"/>
    </source>
</evidence>
<dbReference type="InterPro" id="IPR050398">
    <property type="entry name" value="HssS/ArlS-like"/>
</dbReference>
<dbReference type="Gene3D" id="6.10.340.10">
    <property type="match status" value="1"/>
</dbReference>
<evidence type="ECO:0000259" key="15">
    <source>
        <dbReference type="PROSITE" id="PS50109"/>
    </source>
</evidence>
<dbReference type="EC" id="2.7.13.3" evidence="3"/>
<dbReference type="Gene3D" id="3.30.565.10">
    <property type="entry name" value="Histidine kinase-like ATPase, C-terminal domain"/>
    <property type="match status" value="1"/>
</dbReference>
<keyword evidence="11 14" id="KW-1133">Transmembrane helix</keyword>
<keyword evidence="5" id="KW-0597">Phosphoprotein</keyword>
<dbReference type="Gene3D" id="1.10.287.130">
    <property type="match status" value="1"/>
</dbReference>
<evidence type="ECO:0000256" key="13">
    <source>
        <dbReference type="ARBA" id="ARBA00023136"/>
    </source>
</evidence>
<dbReference type="Pfam" id="PF00512">
    <property type="entry name" value="HisKA"/>
    <property type="match status" value="1"/>
</dbReference>
<evidence type="ECO:0000256" key="2">
    <source>
        <dbReference type="ARBA" id="ARBA00004651"/>
    </source>
</evidence>
<dbReference type="PROSITE" id="PS50885">
    <property type="entry name" value="HAMP"/>
    <property type="match status" value="1"/>
</dbReference>
<dbReference type="InterPro" id="IPR003661">
    <property type="entry name" value="HisK_dim/P_dom"/>
</dbReference>
<evidence type="ECO:0000256" key="7">
    <source>
        <dbReference type="ARBA" id="ARBA00022692"/>
    </source>
</evidence>
<dbReference type="InterPro" id="IPR003594">
    <property type="entry name" value="HATPase_dom"/>
</dbReference>
<evidence type="ECO:0000256" key="12">
    <source>
        <dbReference type="ARBA" id="ARBA00023012"/>
    </source>
</evidence>
<dbReference type="PRINTS" id="PR00344">
    <property type="entry name" value="BCTRLSENSOR"/>
</dbReference>
<organism evidence="17 18">
    <name type="scientific">Paenibacillus chungangensis</name>
    <dbReference type="NCBI Taxonomy" id="696535"/>
    <lineage>
        <taxon>Bacteria</taxon>
        <taxon>Bacillati</taxon>
        <taxon>Bacillota</taxon>
        <taxon>Bacilli</taxon>
        <taxon>Bacillales</taxon>
        <taxon>Paenibacillaceae</taxon>
        <taxon>Paenibacillus</taxon>
    </lineage>
</organism>
<dbReference type="PANTHER" id="PTHR45528">
    <property type="entry name" value="SENSOR HISTIDINE KINASE CPXA"/>
    <property type="match status" value="1"/>
</dbReference>
<dbReference type="CDD" id="cd06225">
    <property type="entry name" value="HAMP"/>
    <property type="match status" value="1"/>
</dbReference>
<keyword evidence="12" id="KW-0902">Two-component regulatory system</keyword>
<evidence type="ECO:0000313" key="18">
    <source>
        <dbReference type="Proteomes" id="UP001596989"/>
    </source>
</evidence>
<dbReference type="PANTHER" id="PTHR45528:SF1">
    <property type="entry name" value="SENSOR HISTIDINE KINASE CPXA"/>
    <property type="match status" value="1"/>
</dbReference>
<gene>
    <name evidence="17" type="ORF">ACFQ2I_12310</name>
</gene>
<dbReference type="SUPFAM" id="SSF158472">
    <property type="entry name" value="HAMP domain-like"/>
    <property type="match status" value="1"/>
</dbReference>
<dbReference type="SUPFAM" id="SSF47384">
    <property type="entry name" value="Homodimeric domain of signal transducing histidine kinase"/>
    <property type="match status" value="1"/>
</dbReference>
<evidence type="ECO:0000256" key="6">
    <source>
        <dbReference type="ARBA" id="ARBA00022679"/>
    </source>
</evidence>
<sequence length="465" mass="51190">MRSIKTKMVLSYLLLIALVVTVLGASFSLLMWKYYYGSADSSVKQRAESAMSLHGRSLSSLTLNDQAHYMLLYMVEGGASRLQLLSNNGEVRIDSEGLSPDIRYGTSDVKAAMAGTAGSWTGVDPYYNERVVSVTIPVWNENRIVSLFRYTSSLTLVDDMVYRLIQLASIAGLFVILLFLGLSLFLAQRIVRPIRELTKAARYMAEGDWTRKAMKRSDDEIGQLAETFNTMVNELNTREKLKNDFISSISHELRTPLTSIKGWSETLKESGPTEEDEELSMGLSIISKETERLSGLVEDLLDFSKLSAKTMELHLEPLDLNSTVKETVRQLAVREEKTGVKLVSTYGPSPILVQGDANRLKQVIINLIDNAFKFTDRGGTVRVVTAAEQQQAILTVSDTGKGIAAEELPHVMDKFFKGSSGAGGSGLGLAICKEIIELHGGEIGIDSERGAGTIVRIAMPLFLEK</sequence>
<evidence type="ECO:0000259" key="16">
    <source>
        <dbReference type="PROSITE" id="PS50885"/>
    </source>
</evidence>
<evidence type="ECO:0000256" key="11">
    <source>
        <dbReference type="ARBA" id="ARBA00022989"/>
    </source>
</evidence>
<evidence type="ECO:0000256" key="1">
    <source>
        <dbReference type="ARBA" id="ARBA00000085"/>
    </source>
</evidence>
<dbReference type="InterPro" id="IPR004358">
    <property type="entry name" value="Sig_transdc_His_kin-like_C"/>
</dbReference>
<dbReference type="CDD" id="cd00082">
    <property type="entry name" value="HisKA"/>
    <property type="match status" value="1"/>
</dbReference>
<keyword evidence="7 14" id="KW-0812">Transmembrane</keyword>
<dbReference type="PROSITE" id="PS50109">
    <property type="entry name" value="HIS_KIN"/>
    <property type="match status" value="1"/>
</dbReference>
<dbReference type="CDD" id="cd00075">
    <property type="entry name" value="HATPase"/>
    <property type="match status" value="1"/>
</dbReference>
<evidence type="ECO:0000256" key="9">
    <source>
        <dbReference type="ARBA" id="ARBA00022777"/>
    </source>
</evidence>
<dbReference type="InterPro" id="IPR036097">
    <property type="entry name" value="HisK_dim/P_sf"/>
</dbReference>
<protein>
    <recommendedName>
        <fullName evidence="3">histidine kinase</fullName>
        <ecNumber evidence="3">2.7.13.3</ecNumber>
    </recommendedName>
</protein>
<feature type="domain" description="HAMP" evidence="16">
    <location>
        <begin position="188"/>
        <end position="240"/>
    </location>
</feature>
<keyword evidence="6" id="KW-0808">Transferase</keyword>
<dbReference type="Proteomes" id="UP001596989">
    <property type="component" value="Unassembled WGS sequence"/>
</dbReference>
<evidence type="ECO:0000256" key="10">
    <source>
        <dbReference type="ARBA" id="ARBA00022840"/>
    </source>
</evidence>
<accession>A0ABW3HRT7</accession>
<dbReference type="SUPFAM" id="SSF55874">
    <property type="entry name" value="ATPase domain of HSP90 chaperone/DNA topoisomerase II/histidine kinase"/>
    <property type="match status" value="1"/>
</dbReference>
<evidence type="ECO:0000256" key="8">
    <source>
        <dbReference type="ARBA" id="ARBA00022741"/>
    </source>
</evidence>
<keyword evidence="8" id="KW-0547">Nucleotide-binding</keyword>
<keyword evidence="18" id="KW-1185">Reference proteome</keyword>
<dbReference type="GO" id="GO:0016301">
    <property type="term" value="F:kinase activity"/>
    <property type="evidence" value="ECO:0007669"/>
    <property type="project" value="UniProtKB-KW"/>
</dbReference>
<dbReference type="Pfam" id="PF00672">
    <property type="entry name" value="HAMP"/>
    <property type="match status" value="1"/>
</dbReference>
<evidence type="ECO:0000256" key="14">
    <source>
        <dbReference type="SAM" id="Phobius"/>
    </source>
</evidence>
<comment type="catalytic activity">
    <reaction evidence="1">
        <text>ATP + protein L-histidine = ADP + protein N-phospho-L-histidine.</text>
        <dbReference type="EC" id="2.7.13.3"/>
    </reaction>
</comment>
<proteinExistence type="predicted"/>
<evidence type="ECO:0000256" key="3">
    <source>
        <dbReference type="ARBA" id="ARBA00012438"/>
    </source>
</evidence>